<organism evidence="4 5">
    <name type="scientific">Georgenia daeguensis</name>
    <dbReference type="NCBI Taxonomy" id="908355"/>
    <lineage>
        <taxon>Bacteria</taxon>
        <taxon>Bacillati</taxon>
        <taxon>Actinomycetota</taxon>
        <taxon>Actinomycetes</taxon>
        <taxon>Micrococcales</taxon>
        <taxon>Bogoriellaceae</taxon>
        <taxon>Georgenia</taxon>
    </lineage>
</organism>
<feature type="domain" description="HTH araC/xylS-type" evidence="3">
    <location>
        <begin position="213"/>
        <end position="311"/>
    </location>
</feature>
<dbReference type="InterPro" id="IPR029062">
    <property type="entry name" value="Class_I_gatase-like"/>
</dbReference>
<dbReference type="EMBL" id="BAABBA010000010">
    <property type="protein sequence ID" value="GAA4288023.1"/>
    <property type="molecule type" value="Genomic_DNA"/>
</dbReference>
<dbReference type="PROSITE" id="PS01124">
    <property type="entry name" value="HTH_ARAC_FAMILY_2"/>
    <property type="match status" value="1"/>
</dbReference>
<sequence>MISDVVVIVYDGVSPFELGVVCEAWGVDRTDMGLPTFDLAVVTPEPGPVRTSMGFELQVHHGLDRVRSADLVVVPAVPRNAPVPPEVLDALRESHERGARVMSVCSGAFVLGEAGLLDGRRCTAHWMQTDELAARFPRAEVVPEVLYVEDERVLTSAGTAAGIDASLYLWREEFGAAAASLVARRMVVPPQREGGQAQFIDNPVPQCDGETLGPVLTWIVEHLQEELPVEELAARSAMSPRTFARRFRAETGTTPHAWITAQRVHRAEQLLEQTDRSVDQIAADVGFLNAATLRHHLRRVRGLSPQQYRRRFRTAPRRETVQAPELEAVQTARRKTVEAPEPETVQAGA</sequence>
<name>A0ABP8EVK7_9MICO</name>
<proteinExistence type="predicted"/>
<dbReference type="PANTHER" id="PTHR43130">
    <property type="entry name" value="ARAC-FAMILY TRANSCRIPTIONAL REGULATOR"/>
    <property type="match status" value="1"/>
</dbReference>
<dbReference type="PANTHER" id="PTHR43130:SF3">
    <property type="entry name" value="HTH-TYPE TRANSCRIPTIONAL REGULATOR RV1931C"/>
    <property type="match status" value="1"/>
</dbReference>
<reference evidence="5" key="1">
    <citation type="journal article" date="2019" name="Int. J. Syst. Evol. Microbiol.">
        <title>The Global Catalogue of Microorganisms (GCM) 10K type strain sequencing project: providing services to taxonomists for standard genome sequencing and annotation.</title>
        <authorList>
            <consortium name="The Broad Institute Genomics Platform"/>
            <consortium name="The Broad Institute Genome Sequencing Center for Infectious Disease"/>
            <person name="Wu L."/>
            <person name="Ma J."/>
        </authorList>
    </citation>
    <scope>NUCLEOTIDE SEQUENCE [LARGE SCALE GENOMIC DNA]</scope>
    <source>
        <strain evidence="5">JCM 17459</strain>
    </source>
</reference>
<dbReference type="InterPro" id="IPR018060">
    <property type="entry name" value="HTH_AraC"/>
</dbReference>
<keyword evidence="5" id="KW-1185">Reference proteome</keyword>
<protein>
    <submittedName>
        <fullName evidence="4">Helix-turn-helix domain-containing protein</fullName>
    </submittedName>
</protein>
<dbReference type="CDD" id="cd03137">
    <property type="entry name" value="GATase1_AraC_1"/>
    <property type="match status" value="1"/>
</dbReference>
<evidence type="ECO:0000256" key="1">
    <source>
        <dbReference type="ARBA" id="ARBA00023015"/>
    </source>
</evidence>
<keyword evidence="1" id="KW-0805">Transcription regulation</keyword>
<dbReference type="SUPFAM" id="SSF46689">
    <property type="entry name" value="Homeodomain-like"/>
    <property type="match status" value="2"/>
</dbReference>
<dbReference type="SUPFAM" id="SSF52317">
    <property type="entry name" value="Class I glutamine amidotransferase-like"/>
    <property type="match status" value="1"/>
</dbReference>
<dbReference type="Pfam" id="PF01965">
    <property type="entry name" value="DJ-1_PfpI"/>
    <property type="match status" value="1"/>
</dbReference>
<dbReference type="InterPro" id="IPR052158">
    <property type="entry name" value="INH-QAR"/>
</dbReference>
<evidence type="ECO:0000313" key="5">
    <source>
        <dbReference type="Proteomes" id="UP001499841"/>
    </source>
</evidence>
<evidence type="ECO:0000313" key="4">
    <source>
        <dbReference type="EMBL" id="GAA4288023.1"/>
    </source>
</evidence>
<dbReference type="InterPro" id="IPR002818">
    <property type="entry name" value="DJ-1/PfpI"/>
</dbReference>
<dbReference type="Proteomes" id="UP001499841">
    <property type="component" value="Unassembled WGS sequence"/>
</dbReference>
<accession>A0ABP8EVK7</accession>
<dbReference type="RefSeq" id="WP_345041408.1">
    <property type="nucleotide sequence ID" value="NZ_BAABBA010000010.1"/>
</dbReference>
<dbReference type="SMART" id="SM00342">
    <property type="entry name" value="HTH_ARAC"/>
    <property type="match status" value="1"/>
</dbReference>
<keyword evidence="2" id="KW-0804">Transcription</keyword>
<gene>
    <name evidence="4" type="ORF">GCM10022262_23830</name>
</gene>
<comment type="caution">
    <text evidence="4">The sequence shown here is derived from an EMBL/GenBank/DDBJ whole genome shotgun (WGS) entry which is preliminary data.</text>
</comment>
<evidence type="ECO:0000256" key="2">
    <source>
        <dbReference type="ARBA" id="ARBA00023163"/>
    </source>
</evidence>
<evidence type="ECO:0000259" key="3">
    <source>
        <dbReference type="PROSITE" id="PS01124"/>
    </source>
</evidence>
<dbReference type="InterPro" id="IPR009057">
    <property type="entry name" value="Homeodomain-like_sf"/>
</dbReference>
<dbReference type="Gene3D" id="1.10.10.60">
    <property type="entry name" value="Homeodomain-like"/>
    <property type="match status" value="1"/>
</dbReference>
<dbReference type="Pfam" id="PF12833">
    <property type="entry name" value="HTH_18"/>
    <property type="match status" value="1"/>
</dbReference>
<dbReference type="Gene3D" id="3.40.50.880">
    <property type="match status" value="1"/>
</dbReference>